<gene>
    <name evidence="2" type="ORF">GOODEAATRI_023472</name>
</gene>
<sequence length="50" mass="5944">TLPVGILRFLVLSLSELQGLFLVYNFESPCLLSFWPWLGKRFLWRTFLLL</sequence>
<protein>
    <submittedName>
        <fullName evidence="2">Uncharacterized protein</fullName>
    </submittedName>
</protein>
<evidence type="ECO:0000313" key="3">
    <source>
        <dbReference type="Proteomes" id="UP001476798"/>
    </source>
</evidence>
<dbReference type="Proteomes" id="UP001476798">
    <property type="component" value="Unassembled WGS sequence"/>
</dbReference>
<keyword evidence="3" id="KW-1185">Reference proteome</keyword>
<organism evidence="2 3">
    <name type="scientific">Goodea atripinnis</name>
    <dbReference type="NCBI Taxonomy" id="208336"/>
    <lineage>
        <taxon>Eukaryota</taxon>
        <taxon>Metazoa</taxon>
        <taxon>Chordata</taxon>
        <taxon>Craniata</taxon>
        <taxon>Vertebrata</taxon>
        <taxon>Euteleostomi</taxon>
        <taxon>Actinopterygii</taxon>
        <taxon>Neopterygii</taxon>
        <taxon>Teleostei</taxon>
        <taxon>Neoteleostei</taxon>
        <taxon>Acanthomorphata</taxon>
        <taxon>Ovalentaria</taxon>
        <taxon>Atherinomorphae</taxon>
        <taxon>Cyprinodontiformes</taxon>
        <taxon>Goodeidae</taxon>
        <taxon>Goodea</taxon>
    </lineage>
</organism>
<reference evidence="2 3" key="1">
    <citation type="submission" date="2021-06" db="EMBL/GenBank/DDBJ databases">
        <authorList>
            <person name="Palmer J.M."/>
        </authorList>
    </citation>
    <scope>NUCLEOTIDE SEQUENCE [LARGE SCALE GENOMIC DNA]</scope>
    <source>
        <strain evidence="2 3">GA_2019</strain>
        <tissue evidence="2">Muscle</tissue>
    </source>
</reference>
<dbReference type="EMBL" id="JAHRIO010022516">
    <property type="protein sequence ID" value="MEQ2166043.1"/>
    <property type="molecule type" value="Genomic_DNA"/>
</dbReference>
<keyword evidence="1" id="KW-0732">Signal</keyword>
<feature type="signal peptide" evidence="1">
    <location>
        <begin position="1"/>
        <end position="19"/>
    </location>
</feature>
<proteinExistence type="predicted"/>
<evidence type="ECO:0000313" key="2">
    <source>
        <dbReference type="EMBL" id="MEQ2166043.1"/>
    </source>
</evidence>
<name>A0ABV0N3T0_9TELE</name>
<feature type="chain" id="PRO_5045059417" evidence="1">
    <location>
        <begin position="20"/>
        <end position="50"/>
    </location>
</feature>
<accession>A0ABV0N3T0</accession>
<evidence type="ECO:0000256" key="1">
    <source>
        <dbReference type="SAM" id="SignalP"/>
    </source>
</evidence>
<feature type="non-terminal residue" evidence="2">
    <location>
        <position position="1"/>
    </location>
</feature>
<comment type="caution">
    <text evidence="2">The sequence shown here is derived from an EMBL/GenBank/DDBJ whole genome shotgun (WGS) entry which is preliminary data.</text>
</comment>